<dbReference type="Proteomes" id="UP000229247">
    <property type="component" value="Unassembled WGS sequence"/>
</dbReference>
<proteinExistence type="predicted"/>
<comment type="caution">
    <text evidence="1">The sequence shown here is derived from an EMBL/GenBank/DDBJ whole genome shotgun (WGS) entry which is preliminary data.</text>
</comment>
<protein>
    <submittedName>
        <fullName evidence="1">Uncharacterized protein</fullName>
    </submittedName>
</protein>
<reference evidence="2" key="1">
    <citation type="submission" date="2017-09" db="EMBL/GenBank/DDBJ databases">
        <title>Depth-based differentiation of microbial function through sediment-hosted aquifers and enrichment of novel symbionts in the deep terrestrial subsurface.</title>
        <authorList>
            <person name="Probst A.J."/>
            <person name="Ladd B."/>
            <person name="Jarett J.K."/>
            <person name="Geller-Mcgrath D.E."/>
            <person name="Sieber C.M.K."/>
            <person name="Emerson J.B."/>
            <person name="Anantharaman K."/>
            <person name="Thomas B.C."/>
            <person name="Malmstrom R."/>
            <person name="Stieglmeier M."/>
            <person name="Klingl A."/>
            <person name="Woyke T."/>
            <person name="Ryan C.M."/>
            <person name="Banfield J.F."/>
        </authorList>
    </citation>
    <scope>NUCLEOTIDE SEQUENCE [LARGE SCALE GENOMIC DNA]</scope>
</reference>
<feature type="non-terminal residue" evidence="1">
    <location>
        <position position="1"/>
    </location>
</feature>
<sequence>ATVDGYTTSQLVRQIDTQPVYKLVPDGDTGTKEWLNMTAAEFEAAGYDWDSIYIVNGTDVGNYTTGSDIVDGGTVSSGTLTAVLAADTPASGITVKNAARVPFTKVNLTATGGDVIVDSLVIERTGLAQDGAISSVDIIDDSTNRAINTTSKTFNSLHQANFTDDFTISKGTTKSVILAANMASDLTSYSAEAPSLSLVSVILKGSASVSASLPLTGNSMTNNNTITIGEATISIGAYSNASSTAIQVGKEDYTFFSFQVKAGSAEKIQFSQVRVYQEGSASLGTDVINLELLQDGTKIADGVISTSKYVDFSFSTITIDKGQIAQFQVRADVNDGSARTIKLGIYKTTDLLVKGITYGYNITPTYTGAGFSSSLSPVLHDNEFTISNGTVQVVKSTSVGAENIAVSNNQVLGAFEFEVKGEPVTVSQLVLTVASTGDPGAGSDAILGVELVDPSGSVVAGPTDPVLSTGVVTWSDSFTVPVGKTIYKVRGDLQTSASWASNDTVYVSFTPSAMTITGDVTGNTITATPSSAISGNTQTVKAKSLTVTRNALPATGNVILGSTDVALSSWNFDATDSGEDIRITSILWAGKGQSATNTDALTTFVDENKNGVYDEGTDTALSPVNDALASTDASSTFAFTDPIIITKGTSKHIALKGNKNNTNSNDTEQWGLNDGTASVVAYGISTGNAVVESLTADHGPTLTSVSKGTLVIENASNPASAIVVAGTTGNIFTNVKLTAQYEDLDLDQLVVYVADGSYSFNSLTTGDYRDVTNVGIYNGITKLGEASIPSTGYYTFNFDKGTLTIPKGASNAVTLTIKADMSTVDPSTDRAPGSNSADIKIGFGGDDGVKTTGKLSNSEITGSSYETYRSSTSSAMVLRSSKPIIALPSSTDRLGAASGLTSDDIIVYAFKVTADATGGEVLLYRTTFAFATSGAGVIVGNIRVRDDSSNTLKVSTAPVQVDGVAEVYFTTTFNSPDVTNGDAGEAIRISSGSSKTFYVYADISGADASGDKLTVRLIGDTASTSSAVNVDNSADAFGTPAYDFASQVGNFIWSDNYKEYSISGTDGNNATTQPQWYNGHLVPGLDNLVSTTPYTLSY</sequence>
<name>A0A2M7D6X3_9BACT</name>
<accession>A0A2M7D6X3</accession>
<dbReference type="EMBL" id="PEUE01000005">
    <property type="protein sequence ID" value="PIV38778.1"/>
    <property type="molecule type" value="Genomic_DNA"/>
</dbReference>
<dbReference type="AlphaFoldDB" id="A0A2M7D6X3"/>
<evidence type="ECO:0000313" key="2">
    <source>
        <dbReference type="Proteomes" id="UP000229247"/>
    </source>
</evidence>
<gene>
    <name evidence="1" type="ORF">COS30_00210</name>
</gene>
<evidence type="ECO:0000313" key="1">
    <source>
        <dbReference type="EMBL" id="PIV38778.1"/>
    </source>
</evidence>
<organism evidence="1 2">
    <name type="scientific">Candidatus Portnoybacteria bacterium CG02_land_8_20_14_3_00_45_8</name>
    <dbReference type="NCBI Taxonomy" id="1974807"/>
    <lineage>
        <taxon>Bacteria</taxon>
        <taxon>Candidatus Portnoyibacteriota</taxon>
    </lineage>
</organism>